<dbReference type="EMBL" id="GL378342">
    <property type="protein sequence ID" value="EFJ47976.1"/>
    <property type="molecule type" value="Genomic_DNA"/>
</dbReference>
<gene>
    <name evidence="2" type="ORF">VOLCADRAFT_91527</name>
</gene>
<sequence>MIGASINGRMWTSDMGASQNVLHEREEEPVGAVEAGADAMGLSSRGASLAPPAKAPGPKDFIVLPSPPPSGGSAAIPGLVLDTAAAVTAIVGRCSACSCASGCSGSRSGCVCNGGSSGGAGILLISGIATASSAESRLFHVAKTPRHGPRSTFPGYLNWSLVEKKMEATEVEATEVEATELEAAEVETAAGLKPAVPSQRDLRRPAVSG</sequence>
<organism evidence="3">
    <name type="scientific">Volvox carteri f. nagariensis</name>
    <dbReference type="NCBI Taxonomy" id="3068"/>
    <lineage>
        <taxon>Eukaryota</taxon>
        <taxon>Viridiplantae</taxon>
        <taxon>Chlorophyta</taxon>
        <taxon>core chlorophytes</taxon>
        <taxon>Chlorophyceae</taxon>
        <taxon>CS clade</taxon>
        <taxon>Chlamydomonadales</taxon>
        <taxon>Volvocaceae</taxon>
        <taxon>Volvox</taxon>
    </lineage>
</organism>
<dbReference type="InParanoid" id="D8TXB2"/>
<feature type="compositionally biased region" description="Basic and acidic residues" evidence="1">
    <location>
        <begin position="200"/>
        <end position="209"/>
    </location>
</feature>
<dbReference type="AlphaFoldDB" id="D8TXB2"/>
<keyword evidence="3" id="KW-1185">Reference proteome</keyword>
<feature type="region of interest" description="Disordered" evidence="1">
    <location>
        <begin position="189"/>
        <end position="209"/>
    </location>
</feature>
<dbReference type="GeneID" id="9616816"/>
<dbReference type="RefSeq" id="XP_002951082.1">
    <property type="nucleotide sequence ID" value="XM_002951036.1"/>
</dbReference>
<evidence type="ECO:0000313" key="3">
    <source>
        <dbReference type="Proteomes" id="UP000001058"/>
    </source>
</evidence>
<dbReference type="Proteomes" id="UP000001058">
    <property type="component" value="Unassembled WGS sequence"/>
</dbReference>
<dbReference type="KEGG" id="vcn:VOLCADRAFT_91527"/>
<protein>
    <submittedName>
        <fullName evidence="2">Uncharacterized protein</fullName>
    </submittedName>
</protein>
<evidence type="ECO:0000256" key="1">
    <source>
        <dbReference type="SAM" id="MobiDB-lite"/>
    </source>
</evidence>
<proteinExistence type="predicted"/>
<accession>D8TXB2</accession>
<name>D8TXB2_VOLCA</name>
<evidence type="ECO:0000313" key="2">
    <source>
        <dbReference type="EMBL" id="EFJ47976.1"/>
    </source>
</evidence>
<reference evidence="2 3" key="1">
    <citation type="journal article" date="2010" name="Science">
        <title>Genomic analysis of organismal complexity in the multicellular green alga Volvox carteri.</title>
        <authorList>
            <person name="Prochnik S.E."/>
            <person name="Umen J."/>
            <person name="Nedelcu A.M."/>
            <person name="Hallmann A."/>
            <person name="Miller S.M."/>
            <person name="Nishii I."/>
            <person name="Ferris P."/>
            <person name="Kuo A."/>
            <person name="Mitros T."/>
            <person name="Fritz-Laylin L.K."/>
            <person name="Hellsten U."/>
            <person name="Chapman J."/>
            <person name="Simakov O."/>
            <person name="Rensing S.A."/>
            <person name="Terry A."/>
            <person name="Pangilinan J."/>
            <person name="Kapitonov V."/>
            <person name="Jurka J."/>
            <person name="Salamov A."/>
            <person name="Shapiro H."/>
            <person name="Schmutz J."/>
            <person name="Grimwood J."/>
            <person name="Lindquist E."/>
            <person name="Lucas S."/>
            <person name="Grigoriev I.V."/>
            <person name="Schmitt R."/>
            <person name="Kirk D."/>
            <person name="Rokhsar D.S."/>
        </authorList>
    </citation>
    <scope>NUCLEOTIDE SEQUENCE [LARGE SCALE GENOMIC DNA]</scope>
    <source>
        <strain evidence="3">f. Nagariensis / Eve</strain>
    </source>
</reference>